<dbReference type="KEGG" id="kphy:AOZ06_52695"/>
<keyword evidence="2" id="KW-1185">Reference proteome</keyword>
<evidence type="ECO:0008006" key="3">
    <source>
        <dbReference type="Google" id="ProtNLM"/>
    </source>
</evidence>
<dbReference type="AlphaFoldDB" id="A0A0N9ID98"/>
<proteinExistence type="predicted"/>
<dbReference type="RefSeq" id="WP_054296258.1">
    <property type="nucleotide sequence ID" value="NZ_CP012752.1"/>
</dbReference>
<protein>
    <recommendedName>
        <fullName evidence="3">Bacteriocin-protection protein</fullName>
    </recommendedName>
</protein>
<evidence type="ECO:0000313" key="1">
    <source>
        <dbReference type="EMBL" id="ALG14388.1"/>
    </source>
</evidence>
<gene>
    <name evidence="1" type="ORF">AOZ06_52695</name>
</gene>
<evidence type="ECO:0000313" key="2">
    <source>
        <dbReference type="Proteomes" id="UP000063699"/>
    </source>
</evidence>
<dbReference type="Proteomes" id="UP000063699">
    <property type="component" value="Chromosome"/>
</dbReference>
<organism evidence="1 2">
    <name type="scientific">Kibdelosporangium phytohabitans</name>
    <dbReference type="NCBI Taxonomy" id="860235"/>
    <lineage>
        <taxon>Bacteria</taxon>
        <taxon>Bacillati</taxon>
        <taxon>Actinomycetota</taxon>
        <taxon>Actinomycetes</taxon>
        <taxon>Pseudonocardiales</taxon>
        <taxon>Pseudonocardiaceae</taxon>
        <taxon>Kibdelosporangium</taxon>
    </lineage>
</organism>
<sequence length="134" mass="15040">MSQATATVSQLANGDPTLHATTAADWRAWLEEHAASQRAIWLVIYHKRSPTPSVLVPEAVEQALCFGWIDSHARKRDAESFYLRFTPRRPRSNWSQINRARAENLIAADLMRPAGQAQIDLAKQTGRWPAPPAQ</sequence>
<accession>A0A0N9ID98</accession>
<dbReference type="OrthoDB" id="9796999at2"/>
<dbReference type="STRING" id="860235.AOZ06_52695"/>
<name>A0A0N9ID98_9PSEU</name>
<dbReference type="EMBL" id="CP012752">
    <property type="protein sequence ID" value="ALG14388.1"/>
    <property type="molecule type" value="Genomic_DNA"/>
</dbReference>
<reference evidence="1 2" key="1">
    <citation type="submission" date="2015-07" db="EMBL/GenBank/DDBJ databases">
        <title>Genome sequencing of Kibdelosporangium phytohabitans.</title>
        <authorList>
            <person name="Qin S."/>
            <person name="Xing K."/>
        </authorList>
    </citation>
    <scope>NUCLEOTIDE SEQUENCE [LARGE SCALE GENOMIC DNA]</scope>
    <source>
        <strain evidence="1 2">KLBMP1111</strain>
    </source>
</reference>